<dbReference type="Proteomes" id="UP000582487">
    <property type="component" value="Unassembled WGS sequence"/>
</dbReference>
<comment type="caution">
    <text evidence="1">The sequence shown here is derived from an EMBL/GenBank/DDBJ whole genome shotgun (WGS) entry which is preliminary data.</text>
</comment>
<name>A0A2J9KQB8_9ACTO</name>
<accession>A0A2J9KQB8</accession>
<dbReference type="CDD" id="cd21808">
    <property type="entry name" value="ABC-2_lan_permease_MutG"/>
    <property type="match status" value="1"/>
</dbReference>
<evidence type="ECO:0000313" key="1">
    <source>
        <dbReference type="EMBL" id="NMW93487.1"/>
    </source>
</evidence>
<proteinExistence type="predicted"/>
<organism evidence="1 2">
    <name type="scientific">Mobiluncus mulieris</name>
    <dbReference type="NCBI Taxonomy" id="2052"/>
    <lineage>
        <taxon>Bacteria</taxon>
        <taxon>Bacillati</taxon>
        <taxon>Actinomycetota</taxon>
        <taxon>Actinomycetes</taxon>
        <taxon>Actinomycetales</taxon>
        <taxon>Actinomycetaceae</taxon>
        <taxon>Mobiluncus</taxon>
    </lineage>
</organism>
<protein>
    <submittedName>
        <fullName evidence="1">Lantibiotic ABC transporter permease</fullName>
    </submittedName>
</protein>
<dbReference type="OrthoDB" id="3192337at2"/>
<dbReference type="RefSeq" id="WP_004012704.1">
    <property type="nucleotide sequence ID" value="NZ_CAMUNX010000013.1"/>
</dbReference>
<dbReference type="AlphaFoldDB" id="A0A2J9KQB8"/>
<sequence>MSSKDTHLLPMFSPRITFGRAVRAETRRLRHSFLLPLHLACALVAGGGGGAYFAFAAWNPTLGADAFVQLLGAMMPLMVGIICGIDADLEGEATRFSNLVAQASRWRVFAARVFTLWMLGALALGLAVGVFAGSLQLTGRQSLEATTWIGTWLGLSLGSVSLYLILYVFALRWGRNASIAVGAVGLMLAFFSMGGLAHGLVTGKLTASELNVFSVLPTSWPALLGALPIELAVAWHAAGDMASVVLATWQQATGICGFGLVICYGGAAWWIRRFEPRQSDA</sequence>
<dbReference type="InterPro" id="IPR022294">
    <property type="entry name" value="ABC-transptr_permeasesu"/>
</dbReference>
<evidence type="ECO:0000313" key="2">
    <source>
        <dbReference type="Proteomes" id="UP000582487"/>
    </source>
</evidence>
<dbReference type="EMBL" id="JABCUV010000007">
    <property type="protein sequence ID" value="NMW93487.1"/>
    <property type="molecule type" value="Genomic_DNA"/>
</dbReference>
<reference evidence="1 2" key="1">
    <citation type="submission" date="2020-04" db="EMBL/GenBank/DDBJ databases">
        <title>Antimicrobial susceptibility and clonality of vaginal-derived multi-drug resistant Mobiluncus isolates in China.</title>
        <authorList>
            <person name="Zhang X."/>
        </authorList>
    </citation>
    <scope>NUCLEOTIDE SEQUENCE [LARGE SCALE GENOMIC DNA]</scope>
    <source>
        <strain evidence="1 2">7</strain>
    </source>
</reference>
<gene>
    <name evidence="1" type="ORF">HHJ74_07240</name>
</gene>